<dbReference type="NCBIfam" id="NF040785">
    <property type="entry name" value="CD3324_fam"/>
    <property type="match status" value="1"/>
</dbReference>
<keyword evidence="2" id="KW-1185">Reference proteome</keyword>
<protein>
    <submittedName>
        <fullName evidence="1">CD3324 family protein</fullName>
    </submittedName>
</protein>
<dbReference type="Proteomes" id="UP001060164">
    <property type="component" value="Chromosome"/>
</dbReference>
<sequence length="88" mass="10117">MKYVNAKAVLPEKLVKELQGYIQGGYLYVPADPGRQKKGWGELTGYRRELQQRNQRITEAYRGGWSAEELAEEYNLSVHAIRKIIYGA</sequence>
<dbReference type="PANTHER" id="PTHR37812:SF1">
    <property type="entry name" value="MU-LIKE PROPHAGE FLUMU PROTEIN C"/>
    <property type="match status" value="1"/>
</dbReference>
<evidence type="ECO:0000313" key="2">
    <source>
        <dbReference type="Proteomes" id="UP001060164"/>
    </source>
</evidence>
<reference evidence="1" key="1">
    <citation type="journal article" date="2022" name="Cell">
        <title>Design, construction, and in vivo augmentation of a complex gut microbiome.</title>
        <authorList>
            <person name="Cheng A.G."/>
            <person name="Ho P.Y."/>
            <person name="Aranda-Diaz A."/>
            <person name="Jain S."/>
            <person name="Yu F.B."/>
            <person name="Meng X."/>
            <person name="Wang M."/>
            <person name="Iakiviak M."/>
            <person name="Nagashima K."/>
            <person name="Zhao A."/>
            <person name="Murugkar P."/>
            <person name="Patil A."/>
            <person name="Atabakhsh K."/>
            <person name="Weakley A."/>
            <person name="Yan J."/>
            <person name="Brumbaugh A.R."/>
            <person name="Higginbottom S."/>
            <person name="Dimas A."/>
            <person name="Shiver A.L."/>
            <person name="Deutschbauer A."/>
            <person name="Neff N."/>
            <person name="Sonnenburg J.L."/>
            <person name="Huang K.C."/>
            <person name="Fischbach M.A."/>
        </authorList>
    </citation>
    <scope>NUCLEOTIDE SEQUENCE</scope>
    <source>
        <strain evidence="1">DSM 19829</strain>
    </source>
</reference>
<gene>
    <name evidence="1" type="ORF">NQ502_07235</name>
</gene>
<dbReference type="InterPro" id="IPR049739">
    <property type="entry name" value="YraL-like"/>
</dbReference>
<dbReference type="InterPro" id="IPR009057">
    <property type="entry name" value="Homeodomain-like_sf"/>
</dbReference>
<organism evidence="1 2">
    <name type="scientific">Ruminococcus gauvreauii</name>
    <dbReference type="NCBI Taxonomy" id="438033"/>
    <lineage>
        <taxon>Bacteria</taxon>
        <taxon>Bacillati</taxon>
        <taxon>Bacillota</taxon>
        <taxon>Clostridia</taxon>
        <taxon>Eubacteriales</taxon>
        <taxon>Oscillospiraceae</taxon>
        <taxon>Ruminococcus</taxon>
    </lineage>
</organism>
<name>A0ABY5VKT2_9FIRM</name>
<accession>A0ABY5VKT2</accession>
<dbReference type="EMBL" id="CP102290">
    <property type="protein sequence ID" value="UWP60821.1"/>
    <property type="molecule type" value="Genomic_DNA"/>
</dbReference>
<dbReference type="InterPro" id="IPR052411">
    <property type="entry name" value="c-mor_Regulatory_Protein"/>
</dbReference>
<proteinExistence type="predicted"/>
<dbReference type="Gene3D" id="1.10.10.60">
    <property type="entry name" value="Homeodomain-like"/>
    <property type="match status" value="1"/>
</dbReference>
<dbReference type="PANTHER" id="PTHR37812">
    <property type="entry name" value="MU-LIKE PROPHAGE FLUMU PROTEIN C"/>
    <property type="match status" value="1"/>
</dbReference>
<dbReference type="SUPFAM" id="SSF46689">
    <property type="entry name" value="Homeodomain-like"/>
    <property type="match status" value="1"/>
</dbReference>
<evidence type="ECO:0000313" key="1">
    <source>
        <dbReference type="EMBL" id="UWP60821.1"/>
    </source>
</evidence>
<dbReference type="RefSeq" id="WP_028527524.1">
    <property type="nucleotide sequence ID" value="NZ_CABLBR010000003.1"/>
</dbReference>